<evidence type="ECO:0000256" key="7">
    <source>
        <dbReference type="ARBA" id="ARBA00022694"/>
    </source>
</evidence>
<dbReference type="GO" id="GO:0002098">
    <property type="term" value="P:tRNA wobble uridine modification"/>
    <property type="evidence" value="ECO:0007669"/>
    <property type="project" value="InterPro"/>
</dbReference>
<dbReference type="InterPro" id="IPR008728">
    <property type="entry name" value="Elongator_complex_protein_4"/>
</dbReference>
<dbReference type="PANTHER" id="PTHR12896">
    <property type="entry name" value="PAX6 NEIGHBOR PROTEIN PAXNEB"/>
    <property type="match status" value="1"/>
</dbReference>
<comment type="caution">
    <text evidence="10">The sequence shown here is derived from an EMBL/GenBank/DDBJ whole genome shotgun (WGS) entry which is preliminary data.</text>
</comment>
<protein>
    <recommendedName>
        <fullName evidence="5">Elongator complex protein 4</fullName>
    </recommendedName>
</protein>
<dbReference type="Proteomes" id="UP001485043">
    <property type="component" value="Unassembled WGS sequence"/>
</dbReference>
<dbReference type="AlphaFoldDB" id="A0AAW1TA38"/>
<evidence type="ECO:0000313" key="11">
    <source>
        <dbReference type="Proteomes" id="UP001485043"/>
    </source>
</evidence>
<evidence type="ECO:0000256" key="4">
    <source>
        <dbReference type="ARBA" id="ARBA00007573"/>
    </source>
</evidence>
<evidence type="ECO:0000256" key="1">
    <source>
        <dbReference type="ARBA" id="ARBA00004123"/>
    </source>
</evidence>
<keyword evidence="8" id="KW-0539">Nucleus</keyword>
<evidence type="ECO:0000256" key="6">
    <source>
        <dbReference type="ARBA" id="ARBA00022490"/>
    </source>
</evidence>
<accession>A0AAW1TA38</accession>
<dbReference type="GO" id="GO:0005737">
    <property type="term" value="C:cytoplasm"/>
    <property type="evidence" value="ECO:0007669"/>
    <property type="project" value="UniProtKB-SubCell"/>
</dbReference>
<sequence>MASQGSWPGMHSRTLISTGLADLDGVLGGGLPLGSVLLILQDSWTPHASTLLKYFAAEGVACQQSIFWAAPPGAAPPNEPGASPLMPPLPKQVAAQSSRAEKEQQAETDAAEGDDGLRIAWQYRRLLKKQGRDSAAAVPFAGPARASSGASAFRRSKLPGASTARALALDLDMPSRPIGSSSVGLDSSDSEALALRVSSQTGVSAGSLSLAHGTSDAGAEALAARLRNQETLPHSHAGPALKRPTYDLTQTMPRDQMAAAHVEYRELSGPAALRSLVAAATAAIHQPQAATTKQAPPAPSSHQRLAESLPPQHLAVPLRLPPDQLAASPSRLLSTDAQVGIVRVVVESIGSPAWDLEASAPASAAASAAGLGLPSASRSLVHSVMALKQLVRRGKSAAMISFPAETYTPSVAMRLQHLCDAVIALEAVAEDSSIVKLAPDPSSCVALLHVRKLPGLNAFARPSPGVPLYLVRHKRRRLAIEAVEVDPDAEAALAAAPGAVPGSSAAALACGGPAGAPKAMDF</sequence>
<dbReference type="GO" id="GO:0008023">
    <property type="term" value="C:transcription elongation factor complex"/>
    <property type="evidence" value="ECO:0007669"/>
    <property type="project" value="TreeGrafter"/>
</dbReference>
<evidence type="ECO:0000256" key="3">
    <source>
        <dbReference type="ARBA" id="ARBA00005043"/>
    </source>
</evidence>
<dbReference type="Gene3D" id="3.40.50.300">
    <property type="entry name" value="P-loop containing nucleotide triphosphate hydrolases"/>
    <property type="match status" value="2"/>
</dbReference>
<keyword evidence="6" id="KW-0963">Cytoplasm</keyword>
<name>A0AAW1TA38_9CHLO</name>
<keyword evidence="7" id="KW-0819">tRNA processing</keyword>
<evidence type="ECO:0000256" key="9">
    <source>
        <dbReference type="SAM" id="MobiDB-lite"/>
    </source>
</evidence>
<feature type="compositionally biased region" description="Pro residues" evidence="9">
    <location>
        <begin position="73"/>
        <end position="90"/>
    </location>
</feature>
<organism evidence="10 11">
    <name type="scientific">Apatococcus fuscideae</name>
    <dbReference type="NCBI Taxonomy" id="2026836"/>
    <lineage>
        <taxon>Eukaryota</taxon>
        <taxon>Viridiplantae</taxon>
        <taxon>Chlorophyta</taxon>
        <taxon>core chlorophytes</taxon>
        <taxon>Trebouxiophyceae</taxon>
        <taxon>Chlorellales</taxon>
        <taxon>Chlorellaceae</taxon>
        <taxon>Apatococcus</taxon>
    </lineage>
</organism>
<comment type="subcellular location">
    <subcellularLocation>
        <location evidence="2">Cytoplasm</location>
    </subcellularLocation>
    <subcellularLocation>
        <location evidence="1">Nucleus</location>
    </subcellularLocation>
</comment>
<proteinExistence type="inferred from homology"/>
<dbReference type="EMBL" id="JALJOV010000138">
    <property type="protein sequence ID" value="KAK9866712.1"/>
    <property type="molecule type" value="Genomic_DNA"/>
</dbReference>
<evidence type="ECO:0000313" key="10">
    <source>
        <dbReference type="EMBL" id="KAK9866712.1"/>
    </source>
</evidence>
<evidence type="ECO:0000256" key="2">
    <source>
        <dbReference type="ARBA" id="ARBA00004496"/>
    </source>
</evidence>
<dbReference type="InterPro" id="IPR027417">
    <property type="entry name" value="P-loop_NTPase"/>
</dbReference>
<reference evidence="10 11" key="1">
    <citation type="journal article" date="2024" name="Nat. Commun.">
        <title>Phylogenomics reveals the evolutionary origins of lichenization in chlorophyte algae.</title>
        <authorList>
            <person name="Puginier C."/>
            <person name="Libourel C."/>
            <person name="Otte J."/>
            <person name="Skaloud P."/>
            <person name="Haon M."/>
            <person name="Grisel S."/>
            <person name="Petersen M."/>
            <person name="Berrin J.G."/>
            <person name="Delaux P.M."/>
            <person name="Dal Grande F."/>
            <person name="Keller J."/>
        </authorList>
    </citation>
    <scope>NUCLEOTIDE SEQUENCE [LARGE SCALE GENOMIC DNA]</scope>
    <source>
        <strain evidence="10 11">SAG 2523</strain>
    </source>
</reference>
<comment type="pathway">
    <text evidence="3">tRNA modification; 5-methoxycarbonylmethyl-2-thiouridine-tRNA biosynthesis.</text>
</comment>
<dbReference type="Pfam" id="PF05625">
    <property type="entry name" value="PAXNEB"/>
    <property type="match status" value="2"/>
</dbReference>
<evidence type="ECO:0000256" key="8">
    <source>
        <dbReference type="ARBA" id="ARBA00023242"/>
    </source>
</evidence>
<dbReference type="PANTHER" id="PTHR12896:SF1">
    <property type="entry name" value="ELONGATOR COMPLEX PROTEIN 4"/>
    <property type="match status" value="1"/>
</dbReference>
<comment type="similarity">
    <text evidence="4">Belongs to the ELP4 family.</text>
</comment>
<feature type="region of interest" description="Disordered" evidence="9">
    <location>
        <begin position="72"/>
        <end position="113"/>
    </location>
</feature>
<evidence type="ECO:0000256" key="5">
    <source>
        <dbReference type="ARBA" id="ARBA00020265"/>
    </source>
</evidence>
<dbReference type="GO" id="GO:0033588">
    <property type="term" value="C:elongator holoenzyme complex"/>
    <property type="evidence" value="ECO:0007669"/>
    <property type="project" value="InterPro"/>
</dbReference>
<gene>
    <name evidence="10" type="ORF">WJX84_000603</name>
</gene>
<keyword evidence="11" id="KW-1185">Reference proteome</keyword>